<dbReference type="GO" id="GO:0005634">
    <property type="term" value="C:nucleus"/>
    <property type="evidence" value="ECO:0007669"/>
    <property type="project" value="UniProtKB-SubCell"/>
</dbReference>
<evidence type="ECO:0000313" key="10">
    <source>
        <dbReference type="Proteomes" id="UP001165121"/>
    </source>
</evidence>
<reference evidence="9" key="1">
    <citation type="submission" date="2023-04" db="EMBL/GenBank/DDBJ databases">
        <title>Phytophthora fragariaefolia NBRC 109709.</title>
        <authorList>
            <person name="Ichikawa N."/>
            <person name="Sato H."/>
            <person name="Tonouchi N."/>
        </authorList>
    </citation>
    <scope>NUCLEOTIDE SEQUENCE</scope>
    <source>
        <strain evidence="9">NBRC 109709</strain>
    </source>
</reference>
<keyword evidence="3" id="KW-0158">Chromosome</keyword>
<keyword evidence="4" id="KW-0489">Methyltransferase</keyword>
<dbReference type="PANTHER" id="PTHR22884">
    <property type="entry name" value="SET DOMAIN PROTEINS"/>
    <property type="match status" value="1"/>
</dbReference>
<keyword evidence="10" id="KW-1185">Reference proteome</keyword>
<dbReference type="GO" id="GO:0008168">
    <property type="term" value="F:methyltransferase activity"/>
    <property type="evidence" value="ECO:0007669"/>
    <property type="project" value="UniProtKB-KW"/>
</dbReference>
<feature type="domain" description="SET" evidence="8">
    <location>
        <begin position="1"/>
        <end position="100"/>
    </location>
</feature>
<sequence length="142" mass="15609">MDQVMKEEEPPKDEDAVGDLSALSLYVPRTLSYVSYRVDPQLPGSVSCSGFGAGGAEKTVLARCDPNCGVEKWDVNGEERCAIFALRDIAIGEELTFDYKFESFSKAVSSTVLHVFRARSNHFAGLNRKLRSVYAARPIAGR</sequence>
<dbReference type="InterPro" id="IPR001214">
    <property type="entry name" value="SET_dom"/>
</dbReference>
<dbReference type="EMBL" id="BSXT01000091">
    <property type="protein sequence ID" value="GMF17299.1"/>
    <property type="molecule type" value="Genomic_DNA"/>
</dbReference>
<name>A0A9W6WTQ6_9STRA</name>
<protein>
    <submittedName>
        <fullName evidence="9">Unnamed protein product</fullName>
    </submittedName>
</protein>
<dbReference type="PROSITE" id="PS50280">
    <property type="entry name" value="SET"/>
    <property type="match status" value="1"/>
</dbReference>
<evidence type="ECO:0000256" key="6">
    <source>
        <dbReference type="ARBA" id="ARBA00022691"/>
    </source>
</evidence>
<evidence type="ECO:0000256" key="7">
    <source>
        <dbReference type="ARBA" id="ARBA00023242"/>
    </source>
</evidence>
<dbReference type="InterPro" id="IPR046341">
    <property type="entry name" value="SET_dom_sf"/>
</dbReference>
<evidence type="ECO:0000256" key="3">
    <source>
        <dbReference type="ARBA" id="ARBA00022454"/>
    </source>
</evidence>
<keyword evidence="5" id="KW-0808">Transferase</keyword>
<evidence type="ECO:0000256" key="2">
    <source>
        <dbReference type="ARBA" id="ARBA00004286"/>
    </source>
</evidence>
<dbReference type="InterPro" id="IPR050777">
    <property type="entry name" value="SET2_Histone-Lys_MeTrsfase"/>
</dbReference>
<accession>A0A9W6WTQ6</accession>
<dbReference type="Proteomes" id="UP001165121">
    <property type="component" value="Unassembled WGS sequence"/>
</dbReference>
<dbReference type="SUPFAM" id="SSF82199">
    <property type="entry name" value="SET domain"/>
    <property type="match status" value="1"/>
</dbReference>
<evidence type="ECO:0000259" key="8">
    <source>
        <dbReference type="PROSITE" id="PS50280"/>
    </source>
</evidence>
<evidence type="ECO:0000256" key="1">
    <source>
        <dbReference type="ARBA" id="ARBA00004123"/>
    </source>
</evidence>
<proteinExistence type="predicted"/>
<evidence type="ECO:0000313" key="9">
    <source>
        <dbReference type="EMBL" id="GMF17299.1"/>
    </source>
</evidence>
<evidence type="ECO:0000256" key="4">
    <source>
        <dbReference type="ARBA" id="ARBA00022603"/>
    </source>
</evidence>
<dbReference type="GO" id="GO:0032259">
    <property type="term" value="P:methylation"/>
    <property type="evidence" value="ECO:0007669"/>
    <property type="project" value="UniProtKB-KW"/>
</dbReference>
<dbReference type="GO" id="GO:0005694">
    <property type="term" value="C:chromosome"/>
    <property type="evidence" value="ECO:0007669"/>
    <property type="project" value="UniProtKB-SubCell"/>
</dbReference>
<gene>
    <name evidence="9" type="ORF">Pfra01_000115500</name>
</gene>
<dbReference type="AlphaFoldDB" id="A0A9W6WTQ6"/>
<comment type="caution">
    <text evidence="9">The sequence shown here is derived from an EMBL/GenBank/DDBJ whole genome shotgun (WGS) entry which is preliminary data.</text>
</comment>
<dbReference type="OrthoDB" id="156855at2759"/>
<dbReference type="Pfam" id="PF00856">
    <property type="entry name" value="SET"/>
    <property type="match status" value="1"/>
</dbReference>
<comment type="subcellular location">
    <subcellularLocation>
        <location evidence="2">Chromosome</location>
    </subcellularLocation>
    <subcellularLocation>
        <location evidence="1">Nucleus</location>
    </subcellularLocation>
</comment>
<dbReference type="Gene3D" id="2.170.270.10">
    <property type="entry name" value="SET domain"/>
    <property type="match status" value="1"/>
</dbReference>
<keyword evidence="7" id="KW-0539">Nucleus</keyword>
<evidence type="ECO:0000256" key="5">
    <source>
        <dbReference type="ARBA" id="ARBA00022679"/>
    </source>
</evidence>
<keyword evidence="6" id="KW-0949">S-adenosyl-L-methionine</keyword>
<organism evidence="9 10">
    <name type="scientific">Phytophthora fragariaefolia</name>
    <dbReference type="NCBI Taxonomy" id="1490495"/>
    <lineage>
        <taxon>Eukaryota</taxon>
        <taxon>Sar</taxon>
        <taxon>Stramenopiles</taxon>
        <taxon>Oomycota</taxon>
        <taxon>Peronosporomycetes</taxon>
        <taxon>Peronosporales</taxon>
        <taxon>Peronosporaceae</taxon>
        <taxon>Phytophthora</taxon>
    </lineage>
</organism>